<name>A0A6P1SYQ0_9RHOB</name>
<feature type="region of interest" description="Disordered" evidence="1">
    <location>
        <begin position="1"/>
        <end position="176"/>
    </location>
</feature>
<organism evidence="2 3">
    <name type="scientific">Algicella marina</name>
    <dbReference type="NCBI Taxonomy" id="2683284"/>
    <lineage>
        <taxon>Bacteria</taxon>
        <taxon>Pseudomonadati</taxon>
        <taxon>Pseudomonadota</taxon>
        <taxon>Alphaproteobacteria</taxon>
        <taxon>Rhodobacterales</taxon>
        <taxon>Paracoccaceae</taxon>
        <taxon>Algicella</taxon>
    </lineage>
</organism>
<feature type="compositionally biased region" description="Gly residues" evidence="1">
    <location>
        <begin position="22"/>
        <end position="33"/>
    </location>
</feature>
<sequence>MENPGSKDVQDAYAIGSDGRDGGTLGDSEGNGEGPVETAASGYSGLNRGVGYDIGVEDLTTSDRGQSLRLGGTNRDQRGGFTTRRSGPTPGSKSVGVTSSTGGTSAEPAERTVRPLSAARIPREEDLRRRQIARIATAETVVTPSAEAPEADVAADDPRCRNGFEAKSVTPADEGIDTQDDLNAALVGNIDATKVDALLDNGRIRILDEETPSDEPDCPAETVVTAAAEQLGDGTVLGPVTISSKTDHLPARRRQPSSVAHAPNLADSILGNEYRKQQNAERLPLPTDETAVAKLAPALAAPQGRPAQPQLPTAVGTLNLDLSETPADDAANAATDEDTSMHSLAAAASAALGDAVVAGSALTLSGGGSARADTDVDVGAKSTVSHELEVTIPDLPKREVPILRSGR</sequence>
<evidence type="ECO:0000313" key="3">
    <source>
        <dbReference type="Proteomes" id="UP000464495"/>
    </source>
</evidence>
<protein>
    <submittedName>
        <fullName evidence="2">Uncharacterized protein</fullName>
    </submittedName>
</protein>
<evidence type="ECO:0000256" key="1">
    <source>
        <dbReference type="SAM" id="MobiDB-lite"/>
    </source>
</evidence>
<keyword evidence="3" id="KW-1185">Reference proteome</keyword>
<accession>A0A6P1SYQ0</accession>
<dbReference type="EMBL" id="CP046620">
    <property type="protein sequence ID" value="QHQ34601.1"/>
    <property type="molecule type" value="Genomic_DNA"/>
</dbReference>
<evidence type="ECO:0000313" key="2">
    <source>
        <dbReference type="EMBL" id="QHQ34601.1"/>
    </source>
</evidence>
<feature type="compositionally biased region" description="Low complexity" evidence="1">
    <location>
        <begin position="89"/>
        <end position="105"/>
    </location>
</feature>
<dbReference type="Proteomes" id="UP000464495">
    <property type="component" value="Chromosome"/>
</dbReference>
<dbReference type="RefSeq" id="WP_161861170.1">
    <property type="nucleotide sequence ID" value="NZ_CP046620.1"/>
</dbReference>
<dbReference type="KEGG" id="amaq:GO499_05045"/>
<dbReference type="AlphaFoldDB" id="A0A6P1SYQ0"/>
<reference evidence="2 3" key="1">
    <citation type="submission" date="2019-12" db="EMBL/GenBank/DDBJ databases">
        <title>Complete genome sequence of Algicella marina strain 9Alg 56(T) isolated from the red alga Tichocarpus crinitus.</title>
        <authorList>
            <person name="Kim S.-G."/>
            <person name="Nedashkovskaya O.I."/>
        </authorList>
    </citation>
    <scope>NUCLEOTIDE SEQUENCE [LARGE SCALE GENOMIC DNA]</scope>
    <source>
        <strain evidence="2 3">9Alg 56</strain>
    </source>
</reference>
<proteinExistence type="predicted"/>
<gene>
    <name evidence="2" type="ORF">GO499_05045</name>
</gene>